<keyword evidence="2" id="KW-1185">Reference proteome</keyword>
<evidence type="ECO:0000313" key="2">
    <source>
        <dbReference type="Proteomes" id="UP000217763"/>
    </source>
</evidence>
<sequence length="114" mass="13426">MVQRRIDWLGRLLAGMTLGGWALYVLLLILFHYGRPEQEFGYLRYLEVEVRTHWLSLPTYWFHVGIWGALGLAVTTFTLVHLKGRRHSQYLKVYLVMLAAAATFTLLLFYFYPE</sequence>
<gene>
    <name evidence="1" type="ORF">AN401_05775</name>
</gene>
<protein>
    <submittedName>
        <fullName evidence="1">Uncharacterized protein</fullName>
    </submittedName>
</protein>
<organism evidence="1 2">
    <name type="scientific">Zobellella denitrificans</name>
    <dbReference type="NCBI Taxonomy" id="347534"/>
    <lineage>
        <taxon>Bacteria</taxon>
        <taxon>Pseudomonadati</taxon>
        <taxon>Pseudomonadota</taxon>
        <taxon>Gammaproteobacteria</taxon>
        <taxon>Aeromonadales</taxon>
        <taxon>Aeromonadaceae</taxon>
        <taxon>Zobellella</taxon>
    </lineage>
</organism>
<dbReference type="KEGG" id="zdf:AN401_05775"/>
<dbReference type="Proteomes" id="UP000217763">
    <property type="component" value="Chromosome"/>
</dbReference>
<evidence type="ECO:0000313" key="1">
    <source>
        <dbReference type="EMBL" id="ATG73433.1"/>
    </source>
</evidence>
<proteinExistence type="predicted"/>
<dbReference type="AlphaFoldDB" id="A0A231MXX3"/>
<name>A0A231MXX3_9GAMM</name>
<dbReference type="EMBL" id="CP012621">
    <property type="protein sequence ID" value="ATG73433.1"/>
    <property type="molecule type" value="Genomic_DNA"/>
</dbReference>
<dbReference type="RefSeq" id="WP_094039943.1">
    <property type="nucleotide sequence ID" value="NZ_CP012621.1"/>
</dbReference>
<dbReference type="OrthoDB" id="6240672at2"/>
<reference evidence="2" key="1">
    <citation type="submission" date="2015-09" db="EMBL/GenBank/DDBJ databases">
        <authorList>
            <person name="Shao Z."/>
            <person name="Wang L."/>
        </authorList>
    </citation>
    <scope>NUCLEOTIDE SEQUENCE [LARGE SCALE GENOMIC DNA]</scope>
    <source>
        <strain evidence="2">F13-1</strain>
    </source>
</reference>
<accession>A0A231MXX3</accession>